<keyword evidence="11 16" id="KW-0460">Magnesium</keyword>
<dbReference type="PROSITE" id="PS50173">
    <property type="entry name" value="UMUC"/>
    <property type="match status" value="1"/>
</dbReference>
<evidence type="ECO:0000256" key="10">
    <source>
        <dbReference type="ARBA" id="ARBA00022763"/>
    </source>
</evidence>
<dbReference type="AlphaFoldDB" id="A0A1G6L6D6"/>
<comment type="function">
    <text evidence="16">Poorly processive, error-prone DNA polymerase involved in untargeted mutagenesis. Copies undamaged DNA at stalled replication forks, which arise in vivo from mismatched or misaligned primer ends. These misaligned primers can be extended by PolIV. Exhibits no 3'-5' exonuclease (proofreading) activity. May be involved in translesional synthesis, in conjunction with the beta clamp from PolIII.</text>
</comment>
<evidence type="ECO:0000256" key="5">
    <source>
        <dbReference type="ARBA" id="ARBA00022490"/>
    </source>
</evidence>
<dbReference type="RefSeq" id="WP_093730164.1">
    <property type="nucleotide sequence ID" value="NZ_FMYW01000006.1"/>
</dbReference>
<dbReference type="Pfam" id="PF11799">
    <property type="entry name" value="IMS_C"/>
    <property type="match status" value="1"/>
</dbReference>
<feature type="site" description="Substrate discrimination" evidence="16">
    <location>
        <position position="19"/>
    </location>
</feature>
<dbReference type="GO" id="GO:0006261">
    <property type="term" value="P:DNA-templated DNA replication"/>
    <property type="evidence" value="ECO:0007669"/>
    <property type="project" value="UniProtKB-UniRule"/>
</dbReference>
<keyword evidence="12 16" id="KW-0239">DNA-directed DNA polymerase</keyword>
<evidence type="ECO:0000256" key="11">
    <source>
        <dbReference type="ARBA" id="ARBA00022842"/>
    </source>
</evidence>
<name>A0A1G6L6D6_9FIRM</name>
<dbReference type="InterPro" id="IPR017961">
    <property type="entry name" value="DNA_pol_Y-fam_little_finger"/>
</dbReference>
<dbReference type="NCBIfam" id="NF002751">
    <property type="entry name" value="PRK02794.1"/>
    <property type="match status" value="1"/>
</dbReference>
<evidence type="ECO:0000256" key="4">
    <source>
        <dbReference type="ARBA" id="ARBA00022457"/>
    </source>
</evidence>
<evidence type="ECO:0000256" key="9">
    <source>
        <dbReference type="ARBA" id="ARBA00022723"/>
    </source>
</evidence>
<keyword evidence="14 16" id="KW-0234">DNA repair</keyword>
<dbReference type="PANTHER" id="PTHR11076">
    <property type="entry name" value="DNA REPAIR POLYMERASE UMUC / TRANSFERASE FAMILY MEMBER"/>
    <property type="match status" value="1"/>
</dbReference>
<dbReference type="InterPro" id="IPR036775">
    <property type="entry name" value="DNA_pol_Y-fam_lit_finger_sf"/>
</dbReference>
<dbReference type="GO" id="GO:0003684">
    <property type="term" value="F:damaged DNA binding"/>
    <property type="evidence" value="ECO:0007669"/>
    <property type="project" value="InterPro"/>
</dbReference>
<dbReference type="FunFam" id="3.30.1490.100:FF:000004">
    <property type="entry name" value="DNA polymerase IV"/>
    <property type="match status" value="1"/>
</dbReference>
<comment type="subcellular location">
    <subcellularLocation>
        <location evidence="1 16">Cytoplasm</location>
    </subcellularLocation>
</comment>
<evidence type="ECO:0000256" key="1">
    <source>
        <dbReference type="ARBA" id="ARBA00004496"/>
    </source>
</evidence>
<gene>
    <name evidence="16" type="primary">dinB</name>
    <name evidence="18" type="ORF">SAMN04487864_10685</name>
</gene>
<dbReference type="Gene3D" id="3.40.1170.60">
    <property type="match status" value="1"/>
</dbReference>
<dbReference type="GO" id="GO:0005829">
    <property type="term" value="C:cytosol"/>
    <property type="evidence" value="ECO:0007669"/>
    <property type="project" value="TreeGrafter"/>
</dbReference>
<keyword evidence="8 16" id="KW-0235">DNA replication</keyword>
<feature type="binding site" evidence="16">
    <location>
        <position position="108"/>
    </location>
    <ligand>
        <name>Mg(2+)</name>
        <dbReference type="ChEBI" id="CHEBI:18420"/>
    </ligand>
</feature>
<feature type="binding site" evidence="16">
    <location>
        <position position="14"/>
    </location>
    <ligand>
        <name>Mg(2+)</name>
        <dbReference type="ChEBI" id="CHEBI:18420"/>
    </ligand>
</feature>
<keyword evidence="9 16" id="KW-0479">Metal-binding</keyword>
<evidence type="ECO:0000256" key="12">
    <source>
        <dbReference type="ARBA" id="ARBA00022932"/>
    </source>
</evidence>
<dbReference type="HAMAP" id="MF_01113">
    <property type="entry name" value="DNApol_IV"/>
    <property type="match status" value="1"/>
</dbReference>
<evidence type="ECO:0000256" key="3">
    <source>
        <dbReference type="ARBA" id="ARBA00011245"/>
    </source>
</evidence>
<dbReference type="InterPro" id="IPR050116">
    <property type="entry name" value="DNA_polymerase-Y"/>
</dbReference>
<evidence type="ECO:0000313" key="19">
    <source>
        <dbReference type="Proteomes" id="UP000198943"/>
    </source>
</evidence>
<evidence type="ECO:0000256" key="7">
    <source>
        <dbReference type="ARBA" id="ARBA00022695"/>
    </source>
</evidence>
<protein>
    <recommendedName>
        <fullName evidence="16">DNA polymerase IV</fullName>
        <shortName evidence="16">Pol IV</shortName>
        <ecNumber evidence="16">2.7.7.7</ecNumber>
    </recommendedName>
</protein>
<dbReference type="InterPro" id="IPR022880">
    <property type="entry name" value="DNApol_IV"/>
</dbReference>
<dbReference type="GO" id="GO:0000287">
    <property type="term" value="F:magnesium ion binding"/>
    <property type="evidence" value="ECO:0007669"/>
    <property type="project" value="UniProtKB-UniRule"/>
</dbReference>
<evidence type="ECO:0000256" key="13">
    <source>
        <dbReference type="ARBA" id="ARBA00023125"/>
    </source>
</evidence>
<dbReference type="InterPro" id="IPR024728">
    <property type="entry name" value="PolY_HhH_motif"/>
</dbReference>
<comment type="similarity">
    <text evidence="2 16">Belongs to the DNA polymerase type-Y family.</text>
</comment>
<dbReference type="GO" id="GO:0042276">
    <property type="term" value="P:error-prone translesion synthesis"/>
    <property type="evidence" value="ECO:0007669"/>
    <property type="project" value="TreeGrafter"/>
</dbReference>
<evidence type="ECO:0000256" key="15">
    <source>
        <dbReference type="ARBA" id="ARBA00049244"/>
    </source>
</evidence>
<dbReference type="GO" id="GO:0006281">
    <property type="term" value="P:DNA repair"/>
    <property type="evidence" value="ECO:0007669"/>
    <property type="project" value="UniProtKB-UniRule"/>
</dbReference>
<feature type="active site" evidence="16">
    <location>
        <position position="109"/>
    </location>
</feature>
<keyword evidence="4 16" id="KW-0515">Mutator protein</keyword>
<dbReference type="Gene3D" id="3.30.1490.100">
    <property type="entry name" value="DNA polymerase, Y-family, little finger domain"/>
    <property type="match status" value="1"/>
</dbReference>
<organism evidence="18 19">
    <name type="scientific">Succiniclasticum ruminis</name>
    <dbReference type="NCBI Taxonomy" id="40841"/>
    <lineage>
        <taxon>Bacteria</taxon>
        <taxon>Bacillati</taxon>
        <taxon>Bacillota</taxon>
        <taxon>Negativicutes</taxon>
        <taxon>Acidaminococcales</taxon>
        <taxon>Acidaminococcaceae</taxon>
        <taxon>Succiniclasticum</taxon>
    </lineage>
</organism>
<feature type="domain" description="UmuC" evidence="17">
    <location>
        <begin position="10"/>
        <end position="189"/>
    </location>
</feature>
<dbReference type="Pfam" id="PF11798">
    <property type="entry name" value="IMS_HHH"/>
    <property type="match status" value="1"/>
</dbReference>
<comment type="catalytic activity">
    <reaction evidence="15 16">
        <text>DNA(n) + a 2'-deoxyribonucleoside 5'-triphosphate = DNA(n+1) + diphosphate</text>
        <dbReference type="Rhea" id="RHEA:22508"/>
        <dbReference type="Rhea" id="RHEA-COMP:17339"/>
        <dbReference type="Rhea" id="RHEA-COMP:17340"/>
        <dbReference type="ChEBI" id="CHEBI:33019"/>
        <dbReference type="ChEBI" id="CHEBI:61560"/>
        <dbReference type="ChEBI" id="CHEBI:173112"/>
        <dbReference type="EC" id="2.7.7.7"/>
    </reaction>
</comment>
<dbReference type="InterPro" id="IPR043502">
    <property type="entry name" value="DNA/RNA_pol_sf"/>
</dbReference>
<dbReference type="FunFam" id="3.40.1170.60:FF:000001">
    <property type="entry name" value="DNA polymerase IV"/>
    <property type="match status" value="1"/>
</dbReference>
<dbReference type="InterPro" id="IPR043128">
    <property type="entry name" value="Rev_trsase/Diguanyl_cyclase"/>
</dbReference>
<evidence type="ECO:0000256" key="14">
    <source>
        <dbReference type="ARBA" id="ARBA00023204"/>
    </source>
</evidence>
<comment type="subunit">
    <text evidence="3 16">Monomer.</text>
</comment>
<evidence type="ECO:0000256" key="16">
    <source>
        <dbReference type="HAMAP-Rule" id="MF_01113"/>
    </source>
</evidence>
<keyword evidence="19" id="KW-1185">Reference proteome</keyword>
<reference evidence="19" key="1">
    <citation type="submission" date="2016-10" db="EMBL/GenBank/DDBJ databases">
        <authorList>
            <person name="Varghese N."/>
            <person name="Submissions S."/>
        </authorList>
    </citation>
    <scope>NUCLEOTIDE SEQUENCE [LARGE SCALE GENOMIC DNA]</scope>
    <source>
        <strain evidence="19">DSM 11005</strain>
    </source>
</reference>
<comment type="cofactor">
    <cofactor evidence="16">
        <name>Mg(2+)</name>
        <dbReference type="ChEBI" id="CHEBI:18420"/>
    </cofactor>
    <text evidence="16">Binds 2 magnesium ions per subunit.</text>
</comment>
<dbReference type="GO" id="GO:0009432">
    <property type="term" value="P:SOS response"/>
    <property type="evidence" value="ECO:0007669"/>
    <property type="project" value="TreeGrafter"/>
</dbReference>
<dbReference type="SUPFAM" id="SSF100879">
    <property type="entry name" value="Lesion bypass DNA polymerase (Y-family), little finger domain"/>
    <property type="match status" value="1"/>
</dbReference>
<evidence type="ECO:0000256" key="6">
    <source>
        <dbReference type="ARBA" id="ARBA00022679"/>
    </source>
</evidence>
<dbReference type="Gene3D" id="1.10.150.20">
    <property type="entry name" value="5' to 3' exonuclease, C-terminal subdomain"/>
    <property type="match status" value="1"/>
</dbReference>
<dbReference type="SUPFAM" id="SSF56672">
    <property type="entry name" value="DNA/RNA polymerases"/>
    <property type="match status" value="1"/>
</dbReference>
<dbReference type="EC" id="2.7.7.7" evidence="16"/>
<keyword evidence="6 16" id="KW-0808">Transferase</keyword>
<dbReference type="OrthoDB" id="9808813at2"/>
<keyword evidence="13 16" id="KW-0238">DNA-binding</keyword>
<accession>A0A1G6L6D6</accession>
<keyword evidence="5 16" id="KW-0963">Cytoplasm</keyword>
<keyword evidence="10 16" id="KW-0227">DNA damage</keyword>
<dbReference type="InterPro" id="IPR001126">
    <property type="entry name" value="UmuC"/>
</dbReference>
<dbReference type="Proteomes" id="UP000198943">
    <property type="component" value="Unassembled WGS sequence"/>
</dbReference>
<dbReference type="CDD" id="cd03586">
    <property type="entry name" value="PolY_Pol_IV_kappa"/>
    <property type="match status" value="1"/>
</dbReference>
<evidence type="ECO:0000259" key="17">
    <source>
        <dbReference type="PROSITE" id="PS50173"/>
    </source>
</evidence>
<keyword evidence="7 16" id="KW-0548">Nucleotidyltransferase</keyword>
<dbReference type="NCBIfam" id="NF002677">
    <property type="entry name" value="PRK02406.1"/>
    <property type="match status" value="1"/>
</dbReference>
<dbReference type="GO" id="GO:0003887">
    <property type="term" value="F:DNA-directed DNA polymerase activity"/>
    <property type="evidence" value="ECO:0007669"/>
    <property type="project" value="UniProtKB-UniRule"/>
</dbReference>
<evidence type="ECO:0000256" key="8">
    <source>
        <dbReference type="ARBA" id="ARBA00022705"/>
    </source>
</evidence>
<dbReference type="PANTHER" id="PTHR11076:SF33">
    <property type="entry name" value="DNA POLYMERASE KAPPA"/>
    <property type="match status" value="1"/>
</dbReference>
<proteinExistence type="inferred from homology"/>
<dbReference type="Gene3D" id="3.30.70.270">
    <property type="match status" value="1"/>
</dbReference>
<evidence type="ECO:0000256" key="2">
    <source>
        <dbReference type="ARBA" id="ARBA00010945"/>
    </source>
</evidence>
<sequence length="388" mass="43243">MQQSVHQRWIMHVDMDAFYASVEILDNPKLKGLPVIVGGRSARGVVSTCSYEARKFGVHSAMPLFEAKRLCPQGVFVPVRMARYAEMSAKIMKIFRETSPLVEQLSIDEAFLDLTGMERLGGAEAIARQVQDRIQEELKLSASVGLAPNKFLAKLASDMRKPHGFVKITPEDAAGLLAPLPVTKIFGIGRSAEEKLKQFGVEIIGQLAAADVAILRKVFGVNAEQVKRLALGLDDRPVVNEEEAKSIGRETTFDRDLTDMDSCREAVLDLCGQVGWRLRREHLAGHTVTLKVKFADFRMITRSSTGDRLIAWDEDIFLLAEQMLQKINVKPGVRLLGVSVSSLFRPEDEPVLGFEDNERMQKRNQAIDALKSKFGENIIKRGITGKRK</sequence>
<dbReference type="EMBL" id="FMYW01000006">
    <property type="protein sequence ID" value="SDC38840.1"/>
    <property type="molecule type" value="Genomic_DNA"/>
</dbReference>
<dbReference type="NCBIfam" id="NF010731">
    <property type="entry name" value="PRK14133.1"/>
    <property type="match status" value="1"/>
</dbReference>
<evidence type="ECO:0000313" key="18">
    <source>
        <dbReference type="EMBL" id="SDC38840.1"/>
    </source>
</evidence>
<dbReference type="Pfam" id="PF00817">
    <property type="entry name" value="IMS"/>
    <property type="match status" value="1"/>
</dbReference>